<comment type="caution">
    <text evidence="3">The sequence shown here is derived from an EMBL/GenBank/DDBJ whole genome shotgun (WGS) entry which is preliminary data.</text>
</comment>
<feature type="region of interest" description="Disordered" evidence="1">
    <location>
        <begin position="1"/>
        <end position="23"/>
    </location>
</feature>
<keyword evidence="2" id="KW-1133">Transmembrane helix</keyword>
<evidence type="ECO:0000256" key="2">
    <source>
        <dbReference type="SAM" id="Phobius"/>
    </source>
</evidence>
<reference evidence="3 4" key="1">
    <citation type="submission" date="2024-04" db="EMBL/GenBank/DDBJ databases">
        <title>Phyllosticta paracitricarpa is synonymous to the EU quarantine fungus P. citricarpa based on phylogenomic analyses.</title>
        <authorList>
            <consortium name="Lawrence Berkeley National Laboratory"/>
            <person name="Van Ingen-Buijs V.A."/>
            <person name="Van Westerhoven A.C."/>
            <person name="Haridas S."/>
            <person name="Skiadas P."/>
            <person name="Martin F."/>
            <person name="Groenewald J.Z."/>
            <person name="Crous P.W."/>
            <person name="Seidl M.F."/>
        </authorList>
    </citation>
    <scope>NUCLEOTIDE SEQUENCE [LARGE SCALE GENOMIC DNA]</scope>
    <source>
        <strain evidence="3 4">CBS 122670</strain>
    </source>
</reference>
<keyword evidence="4" id="KW-1185">Reference proteome</keyword>
<organism evidence="3 4">
    <name type="scientific">Phyllosticta citricarpa</name>
    <dbReference type="NCBI Taxonomy" id="55181"/>
    <lineage>
        <taxon>Eukaryota</taxon>
        <taxon>Fungi</taxon>
        <taxon>Dikarya</taxon>
        <taxon>Ascomycota</taxon>
        <taxon>Pezizomycotina</taxon>
        <taxon>Dothideomycetes</taxon>
        <taxon>Dothideomycetes incertae sedis</taxon>
        <taxon>Botryosphaeriales</taxon>
        <taxon>Phyllostictaceae</taxon>
        <taxon>Phyllosticta</taxon>
    </lineage>
</organism>
<keyword evidence="2" id="KW-0812">Transmembrane</keyword>
<feature type="transmembrane region" description="Helical" evidence="2">
    <location>
        <begin position="82"/>
        <end position="105"/>
    </location>
</feature>
<gene>
    <name evidence="3" type="ORF">IWX46DRAFT_283099</name>
</gene>
<name>A0ABR1MNZ2_9PEZI</name>
<sequence>MPRHPAPLHNQTTKHVQTPCKRASAEPFPNPFSSTFPPIIITVTHRHRHRHRHLECHYPSVRVGQPCDHATTSRMRYIAPPALHACMLYPVLSCLVLSFSCALCWTKNGKREKERGGEKEELFKHRPDAPYVQFFFFFFFLRRLTWKLEWMRGRREEEMR</sequence>
<evidence type="ECO:0000313" key="3">
    <source>
        <dbReference type="EMBL" id="KAK7553446.1"/>
    </source>
</evidence>
<dbReference type="Proteomes" id="UP001365128">
    <property type="component" value="Unassembled WGS sequence"/>
</dbReference>
<accession>A0ABR1MNZ2</accession>
<evidence type="ECO:0000256" key="1">
    <source>
        <dbReference type="SAM" id="MobiDB-lite"/>
    </source>
</evidence>
<proteinExistence type="predicted"/>
<evidence type="ECO:0000313" key="4">
    <source>
        <dbReference type="Proteomes" id="UP001365128"/>
    </source>
</evidence>
<protein>
    <submittedName>
        <fullName evidence="3">Uncharacterized protein</fullName>
    </submittedName>
</protein>
<keyword evidence="2" id="KW-0472">Membrane</keyword>
<dbReference type="EMBL" id="JBBPDW010000004">
    <property type="protein sequence ID" value="KAK7553446.1"/>
    <property type="molecule type" value="Genomic_DNA"/>
</dbReference>